<evidence type="ECO:0000256" key="2">
    <source>
        <dbReference type="ARBA" id="ARBA00022525"/>
    </source>
</evidence>
<dbReference type="GO" id="GO:0005576">
    <property type="term" value="C:extracellular region"/>
    <property type="evidence" value="ECO:0007669"/>
    <property type="project" value="UniProtKB-SubCell"/>
</dbReference>
<accession>A0A4Y2UC89</accession>
<name>A0A4Y2UC89_ARAVE</name>
<keyword evidence="6" id="KW-1185">Reference proteome</keyword>
<dbReference type="InterPro" id="IPR000884">
    <property type="entry name" value="TSP1_rpt"/>
</dbReference>
<keyword evidence="4" id="KW-0677">Repeat</keyword>
<dbReference type="PROSITE" id="PS50092">
    <property type="entry name" value="TSP1"/>
    <property type="match status" value="2"/>
</dbReference>
<dbReference type="AlphaFoldDB" id="A0A4Y2UC89"/>
<dbReference type="Gene3D" id="2.20.100.10">
    <property type="entry name" value="Thrombospondin type-1 (TSP1) repeat"/>
    <property type="match status" value="2"/>
</dbReference>
<dbReference type="SMART" id="SM00209">
    <property type="entry name" value="TSP1"/>
    <property type="match status" value="2"/>
</dbReference>
<evidence type="ECO:0000256" key="3">
    <source>
        <dbReference type="ARBA" id="ARBA00022729"/>
    </source>
</evidence>
<gene>
    <name evidence="5" type="primary">Ppn_0</name>
    <name evidence="5" type="ORF">AVEN_189473_1</name>
</gene>
<evidence type="ECO:0000256" key="4">
    <source>
        <dbReference type="ARBA" id="ARBA00022737"/>
    </source>
</evidence>
<sequence length="177" mass="19693">MYSQCEDSCSPSIQSRQVHCVNEEGAVFPNNSCDASQMPEVTKPCPKPARCDAVWHASEWSECDRKCGNGNRTRKVECFSQGETLSPSLCDADRKPVEYESCTPGPCEEVKWTVSEWSECEDSCSPSTQSRQVHCVNEEGAVFPKNSCDASQMPEVTKPCPKPARCDTVWHASEWSE</sequence>
<proteinExistence type="predicted"/>
<comment type="subcellular location">
    <subcellularLocation>
        <location evidence="1">Secreted</location>
    </subcellularLocation>
</comment>
<organism evidence="5 6">
    <name type="scientific">Araneus ventricosus</name>
    <name type="common">Orbweaver spider</name>
    <name type="synonym">Epeira ventricosa</name>
    <dbReference type="NCBI Taxonomy" id="182803"/>
    <lineage>
        <taxon>Eukaryota</taxon>
        <taxon>Metazoa</taxon>
        <taxon>Ecdysozoa</taxon>
        <taxon>Arthropoda</taxon>
        <taxon>Chelicerata</taxon>
        <taxon>Arachnida</taxon>
        <taxon>Araneae</taxon>
        <taxon>Araneomorphae</taxon>
        <taxon>Entelegynae</taxon>
        <taxon>Araneoidea</taxon>
        <taxon>Araneidae</taxon>
        <taxon>Araneus</taxon>
    </lineage>
</organism>
<keyword evidence="2" id="KW-0964">Secreted</keyword>
<reference evidence="5 6" key="1">
    <citation type="journal article" date="2019" name="Sci. Rep.">
        <title>Orb-weaving spider Araneus ventricosus genome elucidates the spidroin gene catalogue.</title>
        <authorList>
            <person name="Kono N."/>
            <person name="Nakamura H."/>
            <person name="Ohtoshi R."/>
            <person name="Moran D.A.P."/>
            <person name="Shinohara A."/>
            <person name="Yoshida Y."/>
            <person name="Fujiwara M."/>
            <person name="Mori M."/>
            <person name="Tomita M."/>
            <person name="Arakawa K."/>
        </authorList>
    </citation>
    <scope>NUCLEOTIDE SEQUENCE [LARGE SCALE GENOMIC DNA]</scope>
</reference>
<evidence type="ECO:0000313" key="5">
    <source>
        <dbReference type="EMBL" id="GBO10458.1"/>
    </source>
</evidence>
<keyword evidence="3" id="KW-0732">Signal</keyword>
<dbReference type="SUPFAM" id="SSF82895">
    <property type="entry name" value="TSP-1 type 1 repeat"/>
    <property type="match status" value="3"/>
</dbReference>
<evidence type="ECO:0000313" key="6">
    <source>
        <dbReference type="Proteomes" id="UP000499080"/>
    </source>
</evidence>
<dbReference type="FunFam" id="2.20.100.10:FF:000005">
    <property type="entry name" value="ADAM metallopeptidase with thrombospondin type 1 motif 9"/>
    <property type="match status" value="1"/>
</dbReference>
<dbReference type="PANTHER" id="PTHR13723">
    <property type="entry name" value="ADAMTS A DISINTEGRIN AND METALLOPROTEASE WITH THROMBOSPONDIN MOTIFS PROTEASE"/>
    <property type="match status" value="1"/>
</dbReference>
<dbReference type="InterPro" id="IPR050439">
    <property type="entry name" value="ADAMTS_ADAMTS-like"/>
</dbReference>
<dbReference type="Proteomes" id="UP000499080">
    <property type="component" value="Unassembled WGS sequence"/>
</dbReference>
<comment type="caution">
    <text evidence="5">The sequence shown here is derived from an EMBL/GenBank/DDBJ whole genome shotgun (WGS) entry which is preliminary data.</text>
</comment>
<dbReference type="OrthoDB" id="5950222at2759"/>
<dbReference type="Pfam" id="PF19030">
    <property type="entry name" value="TSP1_ADAMTS"/>
    <property type="match status" value="3"/>
</dbReference>
<dbReference type="InterPro" id="IPR036383">
    <property type="entry name" value="TSP1_rpt_sf"/>
</dbReference>
<dbReference type="EMBL" id="BGPR01035567">
    <property type="protein sequence ID" value="GBO10458.1"/>
    <property type="molecule type" value="Genomic_DNA"/>
</dbReference>
<evidence type="ECO:0000256" key="1">
    <source>
        <dbReference type="ARBA" id="ARBA00004613"/>
    </source>
</evidence>
<protein>
    <submittedName>
        <fullName evidence="5">Papilin</fullName>
    </submittedName>
</protein>
<feature type="non-terminal residue" evidence="5">
    <location>
        <position position="177"/>
    </location>
</feature>